<evidence type="ECO:0000313" key="3">
    <source>
        <dbReference type="Proteomes" id="UP000664859"/>
    </source>
</evidence>
<feature type="compositionally biased region" description="Polar residues" evidence="1">
    <location>
        <begin position="34"/>
        <end position="44"/>
    </location>
</feature>
<accession>A0A835YTU9</accession>
<dbReference type="EMBL" id="JAFCMP010000536">
    <property type="protein sequence ID" value="KAG5176463.1"/>
    <property type="molecule type" value="Genomic_DNA"/>
</dbReference>
<organism evidence="2 3">
    <name type="scientific">Tribonema minus</name>
    <dbReference type="NCBI Taxonomy" id="303371"/>
    <lineage>
        <taxon>Eukaryota</taxon>
        <taxon>Sar</taxon>
        <taxon>Stramenopiles</taxon>
        <taxon>Ochrophyta</taxon>
        <taxon>PX clade</taxon>
        <taxon>Xanthophyceae</taxon>
        <taxon>Tribonematales</taxon>
        <taxon>Tribonemataceae</taxon>
        <taxon>Tribonema</taxon>
    </lineage>
</organism>
<feature type="compositionally biased region" description="Low complexity" evidence="1">
    <location>
        <begin position="69"/>
        <end position="78"/>
    </location>
</feature>
<name>A0A835YTU9_9STRA</name>
<gene>
    <name evidence="2" type="ORF">JKP88DRAFT_216244</name>
</gene>
<reference evidence="2" key="1">
    <citation type="submission" date="2021-02" db="EMBL/GenBank/DDBJ databases">
        <title>First Annotated Genome of the Yellow-green Alga Tribonema minus.</title>
        <authorList>
            <person name="Mahan K.M."/>
        </authorList>
    </citation>
    <scope>NUCLEOTIDE SEQUENCE</scope>
    <source>
        <strain evidence="2">UTEX B ZZ1240</strain>
    </source>
</reference>
<evidence type="ECO:0000256" key="1">
    <source>
        <dbReference type="SAM" id="MobiDB-lite"/>
    </source>
</evidence>
<comment type="caution">
    <text evidence="2">The sequence shown here is derived from an EMBL/GenBank/DDBJ whole genome shotgun (WGS) entry which is preliminary data.</text>
</comment>
<protein>
    <submittedName>
        <fullName evidence="2">Uncharacterized protein</fullName>
    </submittedName>
</protein>
<dbReference type="Proteomes" id="UP000664859">
    <property type="component" value="Unassembled WGS sequence"/>
</dbReference>
<dbReference type="AlphaFoldDB" id="A0A835YTU9"/>
<proteinExistence type="predicted"/>
<sequence length="259" mass="27845">MPPPLPPPTVVTCTCTTMTTTTWPWPVVACAATPSRTSSESSRGAATRSKPPATRSTPSVRYLTLTAPRSTRVSNSSRRQQRSPKSACDARWRRAFRSAGPLVLKTSTCSSFRHLLSPTRGSPEAAASPLARTFACARALPSPLSATEHPHTLRILDSAYVRTYPVAELSIRHASMRHDIRLCPALAPVRGDWRTQVRHSTTTREFAGRLSAVTSCAACLPPSAATPVRMPSGRACAGSNTEHCFPASRPFQNPSSNGL</sequence>
<feature type="region of interest" description="Disordered" evidence="1">
    <location>
        <begin position="34"/>
        <end position="89"/>
    </location>
</feature>
<evidence type="ECO:0000313" key="2">
    <source>
        <dbReference type="EMBL" id="KAG5176463.1"/>
    </source>
</evidence>
<keyword evidence="3" id="KW-1185">Reference proteome</keyword>